<name>A0A1I1KJB1_9BACT</name>
<keyword evidence="3" id="KW-0418">Kinase</keyword>
<keyword evidence="1" id="KW-0472">Membrane</keyword>
<proteinExistence type="predicted"/>
<feature type="transmembrane region" description="Helical" evidence="1">
    <location>
        <begin position="103"/>
        <end position="121"/>
    </location>
</feature>
<dbReference type="PANTHER" id="PTHR34220">
    <property type="entry name" value="SENSOR HISTIDINE KINASE YPDA"/>
    <property type="match status" value="1"/>
</dbReference>
<dbReference type="AlphaFoldDB" id="A0A1I1KJB1"/>
<dbReference type="STRING" id="927664.SAMN05421780_10789"/>
<organism evidence="3 4">
    <name type="scientific">Flexibacter flexilis DSM 6793</name>
    <dbReference type="NCBI Taxonomy" id="927664"/>
    <lineage>
        <taxon>Bacteria</taxon>
        <taxon>Pseudomonadati</taxon>
        <taxon>Bacteroidota</taxon>
        <taxon>Cytophagia</taxon>
        <taxon>Cytophagales</taxon>
        <taxon>Flexibacteraceae</taxon>
        <taxon>Flexibacter</taxon>
    </lineage>
</organism>
<reference evidence="3 4" key="1">
    <citation type="submission" date="2016-10" db="EMBL/GenBank/DDBJ databases">
        <authorList>
            <person name="de Groot N.N."/>
        </authorList>
    </citation>
    <scope>NUCLEOTIDE SEQUENCE [LARGE SCALE GENOMIC DNA]</scope>
    <source>
        <strain evidence="3 4">DSM 6793</strain>
    </source>
</reference>
<keyword evidence="4" id="KW-1185">Reference proteome</keyword>
<dbReference type="InterPro" id="IPR050640">
    <property type="entry name" value="Bact_2-comp_sensor_kinase"/>
</dbReference>
<evidence type="ECO:0000313" key="4">
    <source>
        <dbReference type="Proteomes" id="UP000199514"/>
    </source>
</evidence>
<sequence>MPRKPENPIDYSMIQRISLFFARINWWRLASPAGLGILLNVVMNLIFGLLYPYSPANVEDKNNTLAAYFWVILLTFLVMVGLRTINDHLDKRMAWNANPVRRLIVQQLMDISYILFCVSVVRNLFNWYCVGQTFISLRDEIVVAAVSVTLTMIVVGIDMGVFLLKRWRDSVSELERFKKENIEFQFEMLKNQVNPHFLFNSLNTLSSLIFADQETAAQFVRQLAKVYRYVLENRDKELITMAEEMMFLASYRYLVEMRFAPNLHFDVDIPDSYKNAQIMPMTLQMLIENAIKHNILSQKKPLTIHLRVTEDHFLEVINNLQPKSTKEYSSGLGLKNITNRYAYLTDRPVCVSQSREEFRVLVPLICY</sequence>
<accession>A0A1I1KJB1</accession>
<feature type="domain" description="Signal transduction histidine kinase internal region" evidence="2">
    <location>
        <begin position="185"/>
        <end position="261"/>
    </location>
</feature>
<keyword evidence="1" id="KW-1133">Transmembrane helix</keyword>
<dbReference type="Proteomes" id="UP000199514">
    <property type="component" value="Unassembled WGS sequence"/>
</dbReference>
<evidence type="ECO:0000256" key="1">
    <source>
        <dbReference type="SAM" id="Phobius"/>
    </source>
</evidence>
<dbReference type="PANTHER" id="PTHR34220:SF7">
    <property type="entry name" value="SENSOR HISTIDINE KINASE YPDA"/>
    <property type="match status" value="1"/>
</dbReference>
<dbReference type="EMBL" id="FOLE01000007">
    <property type="protein sequence ID" value="SFC60859.1"/>
    <property type="molecule type" value="Genomic_DNA"/>
</dbReference>
<dbReference type="Gene3D" id="3.30.565.10">
    <property type="entry name" value="Histidine kinase-like ATPase, C-terminal domain"/>
    <property type="match status" value="1"/>
</dbReference>
<evidence type="ECO:0000313" key="3">
    <source>
        <dbReference type="EMBL" id="SFC60859.1"/>
    </source>
</evidence>
<dbReference type="Pfam" id="PF06580">
    <property type="entry name" value="His_kinase"/>
    <property type="match status" value="1"/>
</dbReference>
<evidence type="ECO:0000259" key="2">
    <source>
        <dbReference type="Pfam" id="PF06580"/>
    </source>
</evidence>
<feature type="transmembrane region" description="Helical" evidence="1">
    <location>
        <begin position="65"/>
        <end position="82"/>
    </location>
</feature>
<protein>
    <submittedName>
        <fullName evidence="3">Histidine kinase</fullName>
    </submittedName>
</protein>
<dbReference type="InterPro" id="IPR010559">
    <property type="entry name" value="Sig_transdc_His_kin_internal"/>
</dbReference>
<feature type="transmembrane region" description="Helical" evidence="1">
    <location>
        <begin position="141"/>
        <end position="164"/>
    </location>
</feature>
<dbReference type="InterPro" id="IPR036890">
    <property type="entry name" value="HATPase_C_sf"/>
</dbReference>
<keyword evidence="3" id="KW-0808">Transferase</keyword>
<dbReference type="GO" id="GO:0016020">
    <property type="term" value="C:membrane"/>
    <property type="evidence" value="ECO:0007669"/>
    <property type="project" value="InterPro"/>
</dbReference>
<gene>
    <name evidence="3" type="ORF">SAMN05421780_10789</name>
</gene>
<keyword evidence="1" id="KW-0812">Transmembrane</keyword>
<dbReference type="GO" id="GO:0000155">
    <property type="term" value="F:phosphorelay sensor kinase activity"/>
    <property type="evidence" value="ECO:0007669"/>
    <property type="project" value="InterPro"/>
</dbReference>
<feature type="transmembrane region" description="Helical" evidence="1">
    <location>
        <begin position="33"/>
        <end position="53"/>
    </location>
</feature>